<keyword evidence="1" id="KW-0472">Membrane</keyword>
<keyword evidence="1" id="KW-1133">Transmembrane helix</keyword>
<protein>
    <recommendedName>
        <fullName evidence="4">DUF3592 domain-containing protein</fullName>
    </recommendedName>
</protein>
<dbReference type="OrthoDB" id="9148343at2"/>
<comment type="caution">
    <text evidence="2">The sequence shown here is derived from an EMBL/GenBank/DDBJ whole genome shotgun (WGS) entry which is preliminary data.</text>
</comment>
<dbReference type="Proteomes" id="UP000247832">
    <property type="component" value="Unassembled WGS sequence"/>
</dbReference>
<keyword evidence="1" id="KW-0812">Transmembrane</keyword>
<proteinExistence type="predicted"/>
<evidence type="ECO:0000313" key="3">
    <source>
        <dbReference type="Proteomes" id="UP000247832"/>
    </source>
</evidence>
<feature type="transmembrane region" description="Helical" evidence="1">
    <location>
        <begin position="104"/>
        <end position="122"/>
    </location>
</feature>
<keyword evidence="3" id="KW-1185">Reference proteome</keyword>
<evidence type="ECO:0000256" key="1">
    <source>
        <dbReference type="SAM" id="Phobius"/>
    </source>
</evidence>
<dbReference type="AlphaFoldDB" id="A0A2V5LVY5"/>
<name>A0A2V5LVY5_9MICC</name>
<dbReference type="EMBL" id="QJVD01000016">
    <property type="protein sequence ID" value="PYI66326.1"/>
    <property type="molecule type" value="Genomic_DNA"/>
</dbReference>
<sequence>MAVLTVLLWAVGFWVLTRPFHENWPVTEARVVRTHQFYAKGEHCEVYVQFTSEGQPRTVMFSGYAPCSELPFRGETVKVALDPWDASSVRIIGYDGPLWADIEFAALLLAMPGFGACAYFIADGFLFRRAHKAGGDRPWRSVTVRFVSRAIYRGTATCRLLALDEHGKERTFLLSGPRKDLPGFVHASPGTTIGFWLVGDGNGNVLINQPGFGRATVGRVSVPNEFEFRTMT</sequence>
<evidence type="ECO:0000313" key="2">
    <source>
        <dbReference type="EMBL" id="PYI66326.1"/>
    </source>
</evidence>
<accession>A0A2V5LVY5</accession>
<organism evidence="2 3">
    <name type="scientific">Arthrobacter livingstonensis</name>
    <dbReference type="NCBI Taxonomy" id="670078"/>
    <lineage>
        <taxon>Bacteria</taxon>
        <taxon>Bacillati</taxon>
        <taxon>Actinomycetota</taxon>
        <taxon>Actinomycetes</taxon>
        <taxon>Micrococcales</taxon>
        <taxon>Micrococcaceae</taxon>
        <taxon>Arthrobacter</taxon>
    </lineage>
</organism>
<evidence type="ECO:0008006" key="4">
    <source>
        <dbReference type="Google" id="ProtNLM"/>
    </source>
</evidence>
<reference evidence="2 3" key="1">
    <citation type="submission" date="2018-05" db="EMBL/GenBank/DDBJ databases">
        <title>Genetic diversity of glacier-inhabiting Cryobacterium bacteria in China and description of Cryobacterium mengkeensis sp. nov. and Arthrobacter glacialis sp. nov.</title>
        <authorList>
            <person name="Liu Q."/>
            <person name="Xin Y.-H."/>
        </authorList>
    </citation>
    <scope>NUCLEOTIDE SEQUENCE [LARGE SCALE GENOMIC DNA]</scope>
    <source>
        <strain evidence="2 3">LI2</strain>
    </source>
</reference>
<gene>
    <name evidence="2" type="ORF">CVV68_15025</name>
</gene>